<dbReference type="AlphaFoldDB" id="A0A368WCW5"/>
<accession>A0A368WCW5</accession>
<comment type="caution">
    <text evidence="1">The sequence shown here is derived from an EMBL/GenBank/DDBJ whole genome shotgun (WGS) entry which is preliminary data.</text>
</comment>
<dbReference type="Proteomes" id="UP000252415">
    <property type="component" value="Unassembled WGS sequence"/>
</dbReference>
<reference evidence="1 2" key="1">
    <citation type="submission" date="2018-07" db="EMBL/GenBank/DDBJ databases">
        <title>Genomic Encyclopedia of Type Strains, Phase III (KMG-III): the genomes of soil and plant-associated and newly described type strains.</title>
        <authorList>
            <person name="Whitman W."/>
        </authorList>
    </citation>
    <scope>NUCLEOTIDE SEQUENCE [LARGE SCALE GENOMIC DNA]</scope>
    <source>
        <strain evidence="1 2">CECT 7506</strain>
    </source>
</reference>
<evidence type="ECO:0000313" key="1">
    <source>
        <dbReference type="EMBL" id="RCW51977.1"/>
    </source>
</evidence>
<protein>
    <submittedName>
        <fullName evidence="1">Uncharacterized protein</fullName>
    </submittedName>
</protein>
<dbReference type="OrthoDB" id="2989488at2"/>
<proteinExistence type="predicted"/>
<evidence type="ECO:0000313" key="2">
    <source>
        <dbReference type="Proteomes" id="UP000252415"/>
    </source>
</evidence>
<keyword evidence="2" id="KW-1185">Reference proteome</keyword>
<name>A0A368WCW5_9BACL</name>
<sequence length="162" mass="18751">MGYTVQYIPLSKIKSGSIANSTKRSKELRKVAQDCMQLLIVRKSRKDGGYVIVSGINHLDYYTRYTRKSVVPCLVDEGKISSTFASLLNRFQKRKLPDELPYINTDLIAGNSWSIIRSFLKQDSRFKRLTRTEQLKVLRLGIQYKKTTIRSMKAKVDELIKR</sequence>
<dbReference type="EMBL" id="QPJD01000001">
    <property type="protein sequence ID" value="RCW51977.1"/>
    <property type="molecule type" value="Genomic_DNA"/>
</dbReference>
<dbReference type="RefSeq" id="WP_114378209.1">
    <property type="nucleotide sequence ID" value="NZ_QPJD01000001.1"/>
</dbReference>
<gene>
    <name evidence="1" type="ORF">DFP97_101323</name>
</gene>
<organism evidence="1 2">
    <name type="scientific">Paenibacillus prosopidis</name>
    <dbReference type="NCBI Taxonomy" id="630520"/>
    <lineage>
        <taxon>Bacteria</taxon>
        <taxon>Bacillati</taxon>
        <taxon>Bacillota</taxon>
        <taxon>Bacilli</taxon>
        <taxon>Bacillales</taxon>
        <taxon>Paenibacillaceae</taxon>
        <taxon>Paenibacillus</taxon>
    </lineage>
</organism>